<dbReference type="Pfam" id="PF00990">
    <property type="entry name" value="GGDEF"/>
    <property type="match status" value="1"/>
</dbReference>
<protein>
    <recommendedName>
        <fullName evidence="1">diguanylate cyclase</fullName>
        <ecNumber evidence="1">2.7.7.65</ecNumber>
    </recommendedName>
</protein>
<dbReference type="Pfam" id="PF12860">
    <property type="entry name" value="PAS_7"/>
    <property type="match status" value="1"/>
</dbReference>
<dbReference type="InterPro" id="IPR000160">
    <property type="entry name" value="GGDEF_dom"/>
</dbReference>
<evidence type="ECO:0000256" key="2">
    <source>
        <dbReference type="ARBA" id="ARBA00034247"/>
    </source>
</evidence>
<dbReference type="Proteomes" id="UP000601768">
    <property type="component" value="Unassembled WGS sequence"/>
</dbReference>
<dbReference type="InterPro" id="IPR043128">
    <property type="entry name" value="Rev_trsase/Diguanyl_cyclase"/>
</dbReference>
<reference evidence="4" key="2">
    <citation type="submission" date="2020-08" db="EMBL/GenBank/DDBJ databases">
        <authorList>
            <person name="Lai Q."/>
        </authorList>
    </citation>
    <scope>NUCLEOTIDE SEQUENCE</scope>
    <source>
        <strain evidence="4">S27-2</strain>
    </source>
</reference>
<dbReference type="SMART" id="SM00267">
    <property type="entry name" value="GGDEF"/>
    <property type="match status" value="1"/>
</dbReference>
<keyword evidence="5" id="KW-1185">Reference proteome</keyword>
<evidence type="ECO:0000313" key="5">
    <source>
        <dbReference type="Proteomes" id="UP000601768"/>
    </source>
</evidence>
<dbReference type="EMBL" id="JACNEP010000012">
    <property type="protein sequence ID" value="MBC3766977.1"/>
    <property type="molecule type" value="Genomic_DNA"/>
</dbReference>
<dbReference type="SUPFAM" id="SSF55073">
    <property type="entry name" value="Nucleotide cyclase"/>
    <property type="match status" value="1"/>
</dbReference>
<dbReference type="GO" id="GO:0005886">
    <property type="term" value="C:plasma membrane"/>
    <property type="evidence" value="ECO:0007669"/>
    <property type="project" value="TreeGrafter"/>
</dbReference>
<evidence type="ECO:0000313" key="4">
    <source>
        <dbReference type="EMBL" id="MBC3766977.1"/>
    </source>
</evidence>
<dbReference type="AlphaFoldDB" id="A0A8J6IWQ1"/>
<dbReference type="NCBIfam" id="TIGR00254">
    <property type="entry name" value="GGDEF"/>
    <property type="match status" value="1"/>
</dbReference>
<name>A0A8J6IWQ1_9ALTE</name>
<gene>
    <name evidence="4" type="ORF">H8B19_13910</name>
</gene>
<dbReference type="GO" id="GO:0052621">
    <property type="term" value="F:diguanylate cyclase activity"/>
    <property type="evidence" value="ECO:0007669"/>
    <property type="project" value="UniProtKB-EC"/>
</dbReference>
<dbReference type="InterPro" id="IPR029787">
    <property type="entry name" value="Nucleotide_cyclase"/>
</dbReference>
<dbReference type="CDD" id="cd01949">
    <property type="entry name" value="GGDEF"/>
    <property type="match status" value="1"/>
</dbReference>
<organism evidence="4 5">
    <name type="scientific">Neptunicella marina</name>
    <dbReference type="NCBI Taxonomy" id="2125989"/>
    <lineage>
        <taxon>Bacteria</taxon>
        <taxon>Pseudomonadati</taxon>
        <taxon>Pseudomonadota</taxon>
        <taxon>Gammaproteobacteria</taxon>
        <taxon>Alteromonadales</taxon>
        <taxon>Alteromonadaceae</taxon>
        <taxon>Neptunicella</taxon>
    </lineage>
</organism>
<dbReference type="RefSeq" id="WP_186507492.1">
    <property type="nucleotide sequence ID" value="NZ_JACNEP010000012.1"/>
</dbReference>
<dbReference type="Gene3D" id="3.30.70.270">
    <property type="match status" value="1"/>
</dbReference>
<sequence length="245" mass="28125">MNNTNDYVDVLMSFIHSKNDGYGLFNDRDQLVYCNDAYLDIMSINRSDVGKLCFEDILKINQATGRGIKVDSGNIDAFLKYVRSVRRSREYRLFEVDFVDGRWFIFSEQLNQNGYLLVHIKDITKQKVTQQTLQSSLSSYKYMALTDELTQVANRRSFVETVKTSLNNCENASVPMSLMIIDVDFFKSINDNFGHQIGDLVLKKLAQSLQQEIRPFDTIGRIGGEEFAIFLSNTTSDMAIRIAER</sequence>
<dbReference type="GO" id="GO:0043709">
    <property type="term" value="P:cell adhesion involved in single-species biofilm formation"/>
    <property type="evidence" value="ECO:0007669"/>
    <property type="project" value="TreeGrafter"/>
</dbReference>
<evidence type="ECO:0000256" key="1">
    <source>
        <dbReference type="ARBA" id="ARBA00012528"/>
    </source>
</evidence>
<dbReference type="PANTHER" id="PTHR45138:SF9">
    <property type="entry name" value="DIGUANYLATE CYCLASE DGCM-RELATED"/>
    <property type="match status" value="1"/>
</dbReference>
<dbReference type="EC" id="2.7.7.65" evidence="1"/>
<comment type="caution">
    <text evidence="4">The sequence shown here is derived from an EMBL/GenBank/DDBJ whole genome shotgun (WGS) entry which is preliminary data.</text>
</comment>
<feature type="domain" description="GGDEF" evidence="3">
    <location>
        <begin position="174"/>
        <end position="245"/>
    </location>
</feature>
<proteinExistence type="predicted"/>
<dbReference type="GO" id="GO:1902201">
    <property type="term" value="P:negative regulation of bacterial-type flagellum-dependent cell motility"/>
    <property type="evidence" value="ECO:0007669"/>
    <property type="project" value="TreeGrafter"/>
</dbReference>
<accession>A0A8J6IWQ1</accession>
<dbReference type="PANTHER" id="PTHR45138">
    <property type="entry name" value="REGULATORY COMPONENTS OF SENSORY TRANSDUCTION SYSTEM"/>
    <property type="match status" value="1"/>
</dbReference>
<comment type="catalytic activity">
    <reaction evidence="2">
        <text>2 GTP = 3',3'-c-di-GMP + 2 diphosphate</text>
        <dbReference type="Rhea" id="RHEA:24898"/>
        <dbReference type="ChEBI" id="CHEBI:33019"/>
        <dbReference type="ChEBI" id="CHEBI:37565"/>
        <dbReference type="ChEBI" id="CHEBI:58805"/>
        <dbReference type="EC" id="2.7.7.65"/>
    </reaction>
</comment>
<reference evidence="4" key="1">
    <citation type="journal article" date="2018" name="Int. J. Syst. Evol. Microbiol.">
        <title>Neptunicella marina gen. nov., sp. nov., isolated from surface seawater.</title>
        <authorList>
            <person name="Liu X."/>
            <person name="Lai Q."/>
            <person name="Du Y."/>
            <person name="Zhang X."/>
            <person name="Liu Z."/>
            <person name="Sun F."/>
            <person name="Shao Z."/>
        </authorList>
    </citation>
    <scope>NUCLEOTIDE SEQUENCE</scope>
    <source>
        <strain evidence="4">S27-2</strain>
    </source>
</reference>
<dbReference type="PROSITE" id="PS50887">
    <property type="entry name" value="GGDEF"/>
    <property type="match status" value="1"/>
</dbReference>
<dbReference type="InterPro" id="IPR050469">
    <property type="entry name" value="Diguanylate_Cyclase"/>
</dbReference>
<evidence type="ECO:0000259" key="3">
    <source>
        <dbReference type="PROSITE" id="PS50887"/>
    </source>
</evidence>